<keyword evidence="3" id="KW-1185">Reference proteome</keyword>
<dbReference type="OrthoDB" id="9872943at2"/>
<dbReference type="Gene3D" id="3.40.50.720">
    <property type="entry name" value="NAD(P)-binding Rossmann-like Domain"/>
    <property type="match status" value="1"/>
</dbReference>
<protein>
    <recommendedName>
        <fullName evidence="1">Short chain dehydrogenase-like proteobacteria domain-containing protein</fullName>
    </recommendedName>
</protein>
<dbReference type="AlphaFoldDB" id="A0A7Z1B1L3"/>
<dbReference type="Proteomes" id="UP000185696">
    <property type="component" value="Unassembled WGS sequence"/>
</dbReference>
<evidence type="ECO:0000259" key="1">
    <source>
        <dbReference type="Pfam" id="PF21777"/>
    </source>
</evidence>
<comment type="caution">
    <text evidence="2">The sequence shown here is derived from an EMBL/GenBank/DDBJ whole genome shotgun (WGS) entry which is preliminary data.</text>
</comment>
<sequence>MSVQVVIDVAGDGGLSAAASGDAATVLADAFDTAREALSTLPPGGGILFRCQETDAPALTGALTSLCRGLAREAAPLGVRVNAVIGKSDVDELVAFLGSPAATMCTGAVLETV</sequence>
<proteinExistence type="predicted"/>
<evidence type="ECO:0000313" key="2">
    <source>
        <dbReference type="EMBL" id="OLF14077.1"/>
    </source>
</evidence>
<accession>A0A7Z1B1L3</accession>
<gene>
    <name evidence="2" type="ORF">BLA60_02620</name>
</gene>
<name>A0A7Z1B1L3_9PSEU</name>
<evidence type="ECO:0000313" key="3">
    <source>
        <dbReference type="Proteomes" id="UP000185696"/>
    </source>
</evidence>
<dbReference type="SUPFAM" id="SSF51735">
    <property type="entry name" value="NAD(P)-binding Rossmann-fold domains"/>
    <property type="match status" value="1"/>
</dbReference>
<dbReference type="InterPro" id="IPR048623">
    <property type="entry name" value="SDR-like_proteobact"/>
</dbReference>
<dbReference type="EMBL" id="MSIF01000001">
    <property type="protein sequence ID" value="OLF14077.1"/>
    <property type="molecule type" value="Genomic_DNA"/>
</dbReference>
<feature type="domain" description="Short chain dehydrogenase-like proteobacteria" evidence="1">
    <location>
        <begin position="23"/>
        <end position="111"/>
    </location>
</feature>
<dbReference type="RefSeq" id="WP_075131025.1">
    <property type="nucleotide sequence ID" value="NZ_MSIF01000001.1"/>
</dbReference>
<organism evidence="2 3">
    <name type="scientific">Actinophytocola xinjiangensis</name>
    <dbReference type="NCBI Taxonomy" id="485602"/>
    <lineage>
        <taxon>Bacteria</taxon>
        <taxon>Bacillati</taxon>
        <taxon>Actinomycetota</taxon>
        <taxon>Actinomycetes</taxon>
        <taxon>Pseudonocardiales</taxon>
        <taxon>Pseudonocardiaceae</taxon>
    </lineage>
</organism>
<reference evidence="2 3" key="1">
    <citation type="submission" date="2016-12" db="EMBL/GenBank/DDBJ databases">
        <title>The draft genome sequence of Actinophytocola xinjiangensis.</title>
        <authorList>
            <person name="Wang W."/>
            <person name="Yuan L."/>
        </authorList>
    </citation>
    <scope>NUCLEOTIDE SEQUENCE [LARGE SCALE GENOMIC DNA]</scope>
    <source>
        <strain evidence="2 3">CGMCC 4.4663</strain>
    </source>
</reference>
<dbReference type="Pfam" id="PF21777">
    <property type="entry name" value="SDR-like"/>
    <property type="match status" value="1"/>
</dbReference>
<dbReference type="InterPro" id="IPR036291">
    <property type="entry name" value="NAD(P)-bd_dom_sf"/>
</dbReference>